<evidence type="ECO:0000256" key="1">
    <source>
        <dbReference type="SAM" id="MobiDB-lite"/>
    </source>
</evidence>
<dbReference type="Pfam" id="PF26130">
    <property type="entry name" value="PB1-like"/>
    <property type="match status" value="1"/>
</dbReference>
<evidence type="ECO:0000313" key="3">
    <source>
        <dbReference type="EMBL" id="WVY95865.1"/>
    </source>
</evidence>
<gene>
    <name evidence="3" type="ORF">V8G54_028016</name>
</gene>
<organism evidence="3 4">
    <name type="scientific">Vigna mungo</name>
    <name type="common">Black gram</name>
    <name type="synonym">Phaseolus mungo</name>
    <dbReference type="NCBI Taxonomy" id="3915"/>
    <lineage>
        <taxon>Eukaryota</taxon>
        <taxon>Viridiplantae</taxon>
        <taxon>Streptophyta</taxon>
        <taxon>Embryophyta</taxon>
        <taxon>Tracheophyta</taxon>
        <taxon>Spermatophyta</taxon>
        <taxon>Magnoliopsida</taxon>
        <taxon>eudicotyledons</taxon>
        <taxon>Gunneridae</taxon>
        <taxon>Pentapetalae</taxon>
        <taxon>rosids</taxon>
        <taxon>fabids</taxon>
        <taxon>Fabales</taxon>
        <taxon>Fabaceae</taxon>
        <taxon>Papilionoideae</taxon>
        <taxon>50 kb inversion clade</taxon>
        <taxon>NPAAA clade</taxon>
        <taxon>indigoferoid/millettioid clade</taxon>
        <taxon>Phaseoleae</taxon>
        <taxon>Vigna</taxon>
    </lineage>
</organism>
<protein>
    <recommendedName>
        <fullName evidence="2">PB1-like domain-containing protein</fullName>
    </recommendedName>
</protein>
<feature type="region of interest" description="Disordered" evidence="1">
    <location>
        <begin position="405"/>
        <end position="426"/>
    </location>
</feature>
<dbReference type="AlphaFoldDB" id="A0AAQ3MRU4"/>
<dbReference type="Proteomes" id="UP001374535">
    <property type="component" value="Chromosome 9"/>
</dbReference>
<evidence type="ECO:0000313" key="4">
    <source>
        <dbReference type="Proteomes" id="UP001374535"/>
    </source>
</evidence>
<reference evidence="3 4" key="1">
    <citation type="journal article" date="2023" name="Life. Sci Alliance">
        <title>Evolutionary insights into 3D genome organization and epigenetic landscape of Vigna mungo.</title>
        <authorList>
            <person name="Junaid A."/>
            <person name="Singh B."/>
            <person name="Bhatia S."/>
        </authorList>
    </citation>
    <scope>NUCLEOTIDE SEQUENCE [LARGE SCALE GENOMIC DNA]</scope>
    <source>
        <strain evidence="3">Urdbean</strain>
    </source>
</reference>
<feature type="domain" description="PB1-like" evidence="2">
    <location>
        <begin position="26"/>
        <end position="79"/>
    </location>
</feature>
<feature type="compositionally biased region" description="Basic and acidic residues" evidence="1">
    <location>
        <begin position="186"/>
        <end position="197"/>
    </location>
</feature>
<proteinExistence type="predicted"/>
<accession>A0AAQ3MRU4</accession>
<name>A0AAQ3MRU4_VIGMU</name>
<evidence type="ECO:0000259" key="2">
    <source>
        <dbReference type="Pfam" id="PF26130"/>
    </source>
</evidence>
<feature type="region of interest" description="Disordered" evidence="1">
    <location>
        <begin position="186"/>
        <end position="281"/>
    </location>
</feature>
<keyword evidence="4" id="KW-1185">Reference proteome</keyword>
<dbReference type="EMBL" id="CP144692">
    <property type="protein sequence ID" value="WVY95865.1"/>
    <property type="molecule type" value="Genomic_DNA"/>
</dbReference>
<dbReference type="InterPro" id="IPR058594">
    <property type="entry name" value="PB1-like_dom_pln"/>
</dbReference>
<feature type="compositionally biased region" description="Basic and acidic residues" evidence="1">
    <location>
        <begin position="229"/>
        <end position="245"/>
    </location>
</feature>
<sequence>MEVKREWFDVYCEVVRGELHPRLFMMEDDIEVFIHHRRKFVNEGSLKYEGETDTLSFDLDLWSYFVVVSVVKGLGMMDSKDKSNLEANQAISSWMKITEFGGERKVAIGGHLGCSSLGKTLQWEASTSLGRNLAPLSSKLSQNVDPLVMARGMPSNGGVHLFMVIHMIEYVGDETREEVAPMLHENGEGVHDGKYEEDGGQTKGDGDVTQELGETREKDDGEGVSGSETKGDGGLREDLDERREIDDSEGLGGRETNEDGGLIQDLGGSETHGDGGITQELGDMGDIEEQVHEYEPTTFVEEEVIVGDWSTSNDDGNGEVNSMKGLVDINFECDLRERDYYGNMHVEVESSDMSELDLDDDDISFANDSDLLNNDKRTMSLDGILWLYEGGGYMATEDCSHHHDVGGHQSLHDEEMGNEQVKDTII</sequence>